<dbReference type="Pfam" id="PF24681">
    <property type="entry name" value="Kelch_KLHDC2_KLHL20_DRC7"/>
    <property type="match status" value="1"/>
</dbReference>
<reference evidence="5 6" key="1">
    <citation type="submission" date="2014-02" db="EMBL/GenBank/DDBJ databases">
        <title>Single nucleus genome sequencing reveals high similarity among nuclei of an endomycorrhizal fungus.</title>
        <authorList>
            <person name="Lin K."/>
            <person name="Geurts R."/>
            <person name="Zhang Z."/>
            <person name="Limpens E."/>
            <person name="Saunders D.G."/>
            <person name="Mu D."/>
            <person name="Pang E."/>
            <person name="Cao H."/>
            <person name="Cha H."/>
            <person name="Lin T."/>
            <person name="Zhou Q."/>
            <person name="Shang Y."/>
            <person name="Li Y."/>
            <person name="Ivanov S."/>
            <person name="Sharma T."/>
            <person name="Velzen R.V."/>
            <person name="Ruijter N.D."/>
            <person name="Aanen D.K."/>
            <person name="Win J."/>
            <person name="Kamoun S."/>
            <person name="Bisseling T."/>
            <person name="Huang S."/>
        </authorList>
    </citation>
    <scope>NUCLEOTIDE SEQUENCE [LARGE SCALE GENOMIC DNA]</scope>
    <source>
        <strain evidence="6">DAOM197198w</strain>
    </source>
</reference>
<evidence type="ECO:0000256" key="3">
    <source>
        <dbReference type="SAM" id="Phobius"/>
    </source>
</evidence>
<dbReference type="SUPFAM" id="SSF117281">
    <property type="entry name" value="Kelch motif"/>
    <property type="match status" value="1"/>
</dbReference>
<keyword evidence="4" id="KW-0732">Signal</keyword>
<evidence type="ECO:0000256" key="4">
    <source>
        <dbReference type="SAM" id="SignalP"/>
    </source>
</evidence>
<keyword evidence="1" id="KW-0880">Kelch repeat</keyword>
<keyword evidence="3" id="KW-0472">Membrane</keyword>
<keyword evidence="3" id="KW-1133">Transmembrane helix</keyword>
<dbReference type="AlphaFoldDB" id="A0A015LVG6"/>
<dbReference type="InterPro" id="IPR015915">
    <property type="entry name" value="Kelch-typ_b-propeller"/>
</dbReference>
<gene>
    <name evidence="5" type="ORF">RirG_196440</name>
</gene>
<sequence>MSLNSIIIIILIIILNHDINAKTIPRDAPTANIIGNKLYILGGDVMISDGSYQPTNDFFYLDVTNIPFNNTLGRISWTDITHLGKMPANSWAASALGGKNDSIFLFGGQMEPNEENALVYVFDINKQEWYEPKISGNPPLRRRNFGAVNDNLGKMYIFGGTADKYTGYPNTTDFNDMTILDTVHLTWHEGTKEGAPIPRTSYAVTILPDGNIVYIGGIQKSTDGTYEYVDMSEIAIYDTIHDKWSTMIAEGEIPGIRGEHTAVLTPDGRIIVYGGETKHVAAFPQLCVLNTTTKPFTWSLPESFNPIPDLWLHTATIVGNYMVVAFGFSPTHGRTSDVYILDLSEENLYKWSVLFITQGTVAMKQTDGSCYEYVIPNSKETIGTTIAMLLGGFGAGVCVAASGYIIYNIKRLNNTLDQL</sequence>
<feature type="signal peptide" evidence="4">
    <location>
        <begin position="1"/>
        <end position="21"/>
    </location>
</feature>
<keyword evidence="2" id="KW-0677">Repeat</keyword>
<dbReference type="PANTHER" id="PTHR46093">
    <property type="entry name" value="ACYL-COA-BINDING DOMAIN-CONTAINING PROTEIN 5"/>
    <property type="match status" value="1"/>
</dbReference>
<feature type="transmembrane region" description="Helical" evidence="3">
    <location>
        <begin position="386"/>
        <end position="407"/>
    </location>
</feature>
<dbReference type="Proteomes" id="UP000022910">
    <property type="component" value="Unassembled WGS sequence"/>
</dbReference>
<evidence type="ECO:0000256" key="1">
    <source>
        <dbReference type="ARBA" id="ARBA00022441"/>
    </source>
</evidence>
<keyword evidence="6" id="KW-1185">Reference proteome</keyword>
<dbReference type="OrthoDB" id="432528at2759"/>
<dbReference type="HOGENOM" id="CLU_019030_0_0_1"/>
<evidence type="ECO:0000313" key="6">
    <source>
        <dbReference type="Proteomes" id="UP000022910"/>
    </source>
</evidence>
<dbReference type="SMR" id="A0A015LVG6"/>
<evidence type="ECO:0000256" key="2">
    <source>
        <dbReference type="ARBA" id="ARBA00022737"/>
    </source>
</evidence>
<keyword evidence="3" id="KW-0812">Transmembrane</keyword>
<protein>
    <submittedName>
        <fullName evidence="5">Kel2p</fullName>
    </submittedName>
</protein>
<accession>A0A015LVG6</accession>
<dbReference type="EMBL" id="JEMT01026676">
    <property type="protein sequence ID" value="EXX58603.1"/>
    <property type="molecule type" value="Genomic_DNA"/>
</dbReference>
<name>A0A015LVG6_RHIIW</name>
<proteinExistence type="predicted"/>
<feature type="chain" id="PRO_5001475084" evidence="4">
    <location>
        <begin position="22"/>
        <end position="419"/>
    </location>
</feature>
<dbReference type="PANTHER" id="PTHR46093:SF18">
    <property type="entry name" value="FIBRONECTIN TYPE-III DOMAIN-CONTAINING PROTEIN"/>
    <property type="match status" value="1"/>
</dbReference>
<dbReference type="Gene3D" id="2.120.10.80">
    <property type="entry name" value="Kelch-type beta propeller"/>
    <property type="match status" value="2"/>
</dbReference>
<comment type="caution">
    <text evidence="5">The sequence shown here is derived from an EMBL/GenBank/DDBJ whole genome shotgun (WGS) entry which is preliminary data.</text>
</comment>
<evidence type="ECO:0000313" key="5">
    <source>
        <dbReference type="EMBL" id="EXX58603.1"/>
    </source>
</evidence>
<organism evidence="5 6">
    <name type="scientific">Rhizophagus irregularis (strain DAOM 197198w)</name>
    <name type="common">Glomus intraradices</name>
    <dbReference type="NCBI Taxonomy" id="1432141"/>
    <lineage>
        <taxon>Eukaryota</taxon>
        <taxon>Fungi</taxon>
        <taxon>Fungi incertae sedis</taxon>
        <taxon>Mucoromycota</taxon>
        <taxon>Glomeromycotina</taxon>
        <taxon>Glomeromycetes</taxon>
        <taxon>Glomerales</taxon>
        <taxon>Glomeraceae</taxon>
        <taxon>Rhizophagus</taxon>
    </lineage>
</organism>